<reference evidence="1 2" key="1">
    <citation type="submission" date="2020-08" db="EMBL/GenBank/DDBJ databases">
        <title>The completed genome sequence of the pathogenic ascomycete fungus Penicillium digitatum.</title>
        <authorList>
            <person name="Wang M."/>
        </authorList>
    </citation>
    <scope>NUCLEOTIDE SEQUENCE [LARGE SCALE GENOMIC DNA]</scope>
    <source>
        <strain evidence="1 2">PdW03</strain>
    </source>
</reference>
<name>A0A7T6XH17_PENDI</name>
<evidence type="ECO:0000313" key="2">
    <source>
        <dbReference type="Proteomes" id="UP000595662"/>
    </source>
</evidence>
<dbReference type="EMBL" id="CP060774">
    <property type="protein sequence ID" value="QQK41005.1"/>
    <property type="molecule type" value="Genomic_DNA"/>
</dbReference>
<dbReference type="RefSeq" id="XP_065956014.1">
    <property type="nucleotide sequence ID" value="XM_066100614.1"/>
</dbReference>
<protein>
    <submittedName>
        <fullName evidence="1">Uncharacterized protein</fullName>
    </submittedName>
</protein>
<evidence type="ECO:0000313" key="1">
    <source>
        <dbReference type="EMBL" id="QQK41005.1"/>
    </source>
</evidence>
<dbReference type="GeneID" id="90952550"/>
<dbReference type="Proteomes" id="UP000595662">
    <property type="component" value="Chromosome 1"/>
</dbReference>
<sequence>MNFSSSISGVQASKRLSALTLEFPPGVQSCQCRAVTWLELLTARPILAIHHTLASFTSNLDLNFASIVSYRYTRDKDEAI</sequence>
<gene>
    <name evidence="1" type="ORF">Pdw03_3859</name>
</gene>
<accession>A0A7T6XH17</accession>
<dbReference type="AlphaFoldDB" id="A0A7T6XH17"/>
<proteinExistence type="predicted"/>
<organism evidence="1 2">
    <name type="scientific">Penicillium digitatum</name>
    <name type="common">Green mold</name>
    <dbReference type="NCBI Taxonomy" id="36651"/>
    <lineage>
        <taxon>Eukaryota</taxon>
        <taxon>Fungi</taxon>
        <taxon>Dikarya</taxon>
        <taxon>Ascomycota</taxon>
        <taxon>Pezizomycotina</taxon>
        <taxon>Eurotiomycetes</taxon>
        <taxon>Eurotiomycetidae</taxon>
        <taxon>Eurotiales</taxon>
        <taxon>Aspergillaceae</taxon>
        <taxon>Penicillium</taxon>
    </lineage>
</organism>